<dbReference type="GO" id="GO:0005634">
    <property type="term" value="C:nucleus"/>
    <property type="evidence" value="ECO:0007669"/>
    <property type="project" value="InterPro"/>
</dbReference>
<dbReference type="PRINTS" id="PR01443">
    <property type="entry name" value="TFIID30KDSUB"/>
</dbReference>
<dbReference type="GeneID" id="39729219"/>
<dbReference type="GO" id="GO:0006352">
    <property type="term" value="P:DNA-templated transcription initiation"/>
    <property type="evidence" value="ECO:0007669"/>
    <property type="project" value="InterPro"/>
</dbReference>
<dbReference type="OrthoDB" id="154356at2759"/>
<dbReference type="AlphaFoldDB" id="A0A1J1GKT6"/>
<evidence type="ECO:0000313" key="1">
    <source>
        <dbReference type="EMBL" id="CRG92990.1"/>
    </source>
</evidence>
<protein>
    <submittedName>
        <fullName evidence="1">Transcription initiation factor TFIID subunit 10, putative</fullName>
    </submittedName>
</protein>
<organism evidence="1 2">
    <name type="scientific">Plasmodium gallinaceum</name>
    <dbReference type="NCBI Taxonomy" id="5849"/>
    <lineage>
        <taxon>Eukaryota</taxon>
        <taxon>Sar</taxon>
        <taxon>Alveolata</taxon>
        <taxon>Apicomplexa</taxon>
        <taxon>Aconoidasida</taxon>
        <taxon>Haemosporida</taxon>
        <taxon>Plasmodiidae</taxon>
        <taxon>Plasmodium</taxon>
        <taxon>Plasmodium (Haemamoeba)</taxon>
    </lineage>
</organism>
<gene>
    <name evidence="1" type="primary">TAF10</name>
    <name evidence="1" type="ORF">PGAL8A_00069400</name>
</gene>
<evidence type="ECO:0000313" key="2">
    <source>
        <dbReference type="Proteomes" id="UP000220797"/>
    </source>
</evidence>
<reference evidence="1" key="1">
    <citation type="submission" date="2015-04" db="EMBL/GenBank/DDBJ databases">
        <authorList>
            <consortium name="Pathogen Informatics"/>
        </authorList>
    </citation>
    <scope>NUCLEOTIDE SEQUENCE [LARGE SCALE GENOMIC DNA]</scope>
    <source>
        <strain evidence="1">8A</strain>
    </source>
</reference>
<comment type="caution">
    <text evidence="1">The sequence shown here is derived from an EMBL/GenBank/DDBJ whole genome shotgun (WGS) entry which is preliminary data.</text>
</comment>
<dbReference type="Proteomes" id="UP000220797">
    <property type="component" value="Unassembled WGS sequence"/>
</dbReference>
<dbReference type="VEuPathDB" id="PlasmoDB:PGAL8A_00069400"/>
<dbReference type="RefSeq" id="XP_028525812.1">
    <property type="nucleotide sequence ID" value="XM_028672865.1"/>
</dbReference>
<keyword evidence="2" id="KW-1185">Reference proteome</keyword>
<dbReference type="InterPro" id="IPR003923">
    <property type="entry name" value="TAF10"/>
</dbReference>
<sequence length="118" mass="13894">MDDNFVNEDDEQLMKTLLKNKPAFSEDIIDFYLSYNGCKVNEKSCLRLISLVLHKSLDNIINKALNIQSTETSSNKKEVKNISKEKELNYKDLIKALKEYDENYENEEIFKNFNVFLE</sequence>
<dbReference type="Pfam" id="PF03540">
    <property type="entry name" value="TAF10"/>
    <property type="match status" value="1"/>
</dbReference>
<dbReference type="EMBL" id="CVMV01000004">
    <property type="protein sequence ID" value="CRG92990.1"/>
    <property type="molecule type" value="Genomic_DNA"/>
</dbReference>
<dbReference type="GO" id="GO:0003743">
    <property type="term" value="F:translation initiation factor activity"/>
    <property type="evidence" value="ECO:0007669"/>
    <property type="project" value="UniProtKB-KW"/>
</dbReference>
<proteinExistence type="predicted"/>
<accession>A0A1J1GKT6</accession>
<name>A0A1J1GKT6_PLAGA</name>